<dbReference type="Proteomes" id="UP000240357">
    <property type="component" value="Unassembled WGS sequence"/>
</dbReference>
<accession>A0A2T2Y8W0</accession>
<keyword evidence="2" id="KW-1185">Reference proteome</keyword>
<reference evidence="1 2" key="1">
    <citation type="submission" date="2018-03" db="EMBL/GenBank/DDBJ databases">
        <title>Adhaeribacter sp. HMF7605 Genome sequencing and assembly.</title>
        <authorList>
            <person name="Kang H."/>
            <person name="Kang J."/>
            <person name="Cha I."/>
            <person name="Kim H."/>
            <person name="Joh K."/>
        </authorList>
    </citation>
    <scope>NUCLEOTIDE SEQUENCE [LARGE SCALE GENOMIC DNA]</scope>
    <source>
        <strain evidence="1 2">HMF7605</strain>
    </source>
</reference>
<evidence type="ECO:0000313" key="2">
    <source>
        <dbReference type="Proteomes" id="UP000240357"/>
    </source>
</evidence>
<evidence type="ECO:0000313" key="1">
    <source>
        <dbReference type="EMBL" id="PSR51959.1"/>
    </source>
</evidence>
<sequence>MILYPDALLALEYEMSTDILTVPWPNLTGAALPELEVALTKLIDAIKHYDVKRLLIDSQNSRVDIPQEIYKPVIFGLIQALTKTRLTKMARVLPEDVLRERQLRSYNAEMASKNMFTFQTGEFATRAAARHWLSEAEEFIR</sequence>
<protein>
    <recommendedName>
        <fullName evidence="3">STAS/SEC14 domain-containing protein</fullName>
    </recommendedName>
</protein>
<dbReference type="RefSeq" id="WP_146153708.1">
    <property type="nucleotide sequence ID" value="NZ_PYFT01000002.1"/>
</dbReference>
<comment type="caution">
    <text evidence="1">The sequence shown here is derived from an EMBL/GenBank/DDBJ whole genome shotgun (WGS) entry which is preliminary data.</text>
</comment>
<proteinExistence type="predicted"/>
<gene>
    <name evidence="1" type="ORF">AHMF7605_29050</name>
</gene>
<evidence type="ECO:0008006" key="3">
    <source>
        <dbReference type="Google" id="ProtNLM"/>
    </source>
</evidence>
<dbReference type="EMBL" id="PYFT01000002">
    <property type="protein sequence ID" value="PSR51959.1"/>
    <property type="molecule type" value="Genomic_DNA"/>
</dbReference>
<name>A0A2T2Y8W0_9BACT</name>
<dbReference type="OrthoDB" id="852207at2"/>
<organism evidence="1 2">
    <name type="scientific">Adhaeribacter arboris</name>
    <dbReference type="NCBI Taxonomy" id="2072846"/>
    <lineage>
        <taxon>Bacteria</taxon>
        <taxon>Pseudomonadati</taxon>
        <taxon>Bacteroidota</taxon>
        <taxon>Cytophagia</taxon>
        <taxon>Cytophagales</taxon>
        <taxon>Hymenobacteraceae</taxon>
        <taxon>Adhaeribacter</taxon>
    </lineage>
</organism>
<dbReference type="AlphaFoldDB" id="A0A2T2Y8W0"/>